<dbReference type="Proteomes" id="UP001500635">
    <property type="component" value="Unassembled WGS sequence"/>
</dbReference>
<keyword evidence="1" id="KW-0472">Membrane</keyword>
<proteinExistence type="predicted"/>
<reference evidence="3" key="1">
    <citation type="journal article" date="2019" name="Int. J. Syst. Evol. Microbiol.">
        <title>The Global Catalogue of Microorganisms (GCM) 10K type strain sequencing project: providing services to taxonomists for standard genome sequencing and annotation.</title>
        <authorList>
            <consortium name="The Broad Institute Genomics Platform"/>
            <consortium name="The Broad Institute Genome Sequencing Center for Infectious Disease"/>
            <person name="Wu L."/>
            <person name="Ma J."/>
        </authorList>
    </citation>
    <scope>NUCLEOTIDE SEQUENCE [LARGE SCALE GENOMIC DNA]</scope>
    <source>
        <strain evidence="3">JCM 17688</strain>
    </source>
</reference>
<evidence type="ECO:0000256" key="1">
    <source>
        <dbReference type="SAM" id="Phobius"/>
    </source>
</evidence>
<evidence type="ECO:0000313" key="2">
    <source>
        <dbReference type="EMBL" id="GAA4398264.1"/>
    </source>
</evidence>
<keyword evidence="1" id="KW-0812">Transmembrane</keyword>
<keyword evidence="3" id="KW-1185">Reference proteome</keyword>
<comment type="caution">
    <text evidence="2">The sequence shown here is derived from an EMBL/GenBank/DDBJ whole genome shotgun (WGS) entry which is preliminary data.</text>
</comment>
<name>A0ABP8JZW9_9ACTN</name>
<keyword evidence="1" id="KW-1133">Transmembrane helix</keyword>
<sequence length="109" mass="12011">MTATNWVTLIAALFGISGVLTTLWQRQRSEQRDRAHRAEHDARTEWWKRYAWAVETTTRAEPRPEAAGPSTVRALARSPLVTISEMDIVADLVQPPGSGDTGDGRPEGG</sequence>
<organism evidence="2 3">
    <name type="scientific">Tsukamurella soli</name>
    <dbReference type="NCBI Taxonomy" id="644556"/>
    <lineage>
        <taxon>Bacteria</taxon>
        <taxon>Bacillati</taxon>
        <taxon>Actinomycetota</taxon>
        <taxon>Actinomycetes</taxon>
        <taxon>Mycobacteriales</taxon>
        <taxon>Tsukamurellaceae</taxon>
        <taxon>Tsukamurella</taxon>
    </lineage>
</organism>
<protein>
    <submittedName>
        <fullName evidence="2">Uncharacterized protein</fullName>
    </submittedName>
</protein>
<evidence type="ECO:0000313" key="3">
    <source>
        <dbReference type="Proteomes" id="UP001500635"/>
    </source>
</evidence>
<feature type="transmembrane region" description="Helical" evidence="1">
    <location>
        <begin position="6"/>
        <end position="24"/>
    </location>
</feature>
<accession>A0ABP8JZW9</accession>
<gene>
    <name evidence="2" type="ORF">GCM10023147_34350</name>
</gene>
<dbReference type="EMBL" id="BAABFR010000061">
    <property type="protein sequence ID" value="GAA4398264.1"/>
    <property type="molecule type" value="Genomic_DNA"/>
</dbReference>